<dbReference type="Pfam" id="PF12277">
    <property type="entry name" value="DUF3618"/>
    <property type="match status" value="1"/>
</dbReference>
<proteinExistence type="predicted"/>
<dbReference type="InterPro" id="IPR022062">
    <property type="entry name" value="DUF3618"/>
</dbReference>
<dbReference type="AlphaFoldDB" id="A0A6J6JP21"/>
<sequence>MSKKDVQTFVDQTRSELEETLDEIEHRLSPQELTKQATTWISESYDRNPTRWLVGGGIVLLGVVAAVLWAVFGDDD</sequence>
<evidence type="ECO:0000313" key="2">
    <source>
        <dbReference type="EMBL" id="CAB4577261.1"/>
    </source>
</evidence>
<evidence type="ECO:0000313" key="3">
    <source>
        <dbReference type="EMBL" id="CAB4638228.1"/>
    </source>
</evidence>
<evidence type="ECO:0000256" key="1">
    <source>
        <dbReference type="SAM" id="Phobius"/>
    </source>
</evidence>
<protein>
    <submittedName>
        <fullName evidence="3">Unannotated protein</fullName>
    </submittedName>
</protein>
<dbReference type="EMBL" id="CAEZVY010000023">
    <property type="protein sequence ID" value="CAB4638228.1"/>
    <property type="molecule type" value="Genomic_DNA"/>
</dbReference>
<dbReference type="EMBL" id="CAEZTM010000057">
    <property type="protein sequence ID" value="CAB4577261.1"/>
    <property type="molecule type" value="Genomic_DNA"/>
</dbReference>
<accession>A0A6J6JP21</accession>
<organism evidence="3">
    <name type="scientific">freshwater metagenome</name>
    <dbReference type="NCBI Taxonomy" id="449393"/>
    <lineage>
        <taxon>unclassified sequences</taxon>
        <taxon>metagenomes</taxon>
        <taxon>ecological metagenomes</taxon>
    </lineage>
</organism>
<feature type="transmembrane region" description="Helical" evidence="1">
    <location>
        <begin position="52"/>
        <end position="72"/>
    </location>
</feature>
<gene>
    <name evidence="2" type="ORF">UFOPK1684_01127</name>
    <name evidence="3" type="ORF">UFOPK2158_00343</name>
</gene>
<name>A0A6J6JP21_9ZZZZ</name>
<reference evidence="3" key="1">
    <citation type="submission" date="2020-05" db="EMBL/GenBank/DDBJ databases">
        <authorList>
            <person name="Chiriac C."/>
            <person name="Salcher M."/>
            <person name="Ghai R."/>
            <person name="Kavagutti S V."/>
        </authorList>
    </citation>
    <scope>NUCLEOTIDE SEQUENCE</scope>
</reference>
<keyword evidence="1" id="KW-1133">Transmembrane helix</keyword>
<keyword evidence="1" id="KW-0472">Membrane</keyword>
<keyword evidence="1" id="KW-0812">Transmembrane</keyword>